<feature type="domain" description="TRP C-terminal" evidence="9">
    <location>
        <begin position="78"/>
        <end position="593"/>
    </location>
</feature>
<evidence type="ECO:0000259" key="10">
    <source>
        <dbReference type="Pfam" id="PF14558"/>
    </source>
</evidence>
<dbReference type="GO" id="GO:0055085">
    <property type="term" value="P:transmembrane transport"/>
    <property type="evidence" value="ECO:0007669"/>
    <property type="project" value="TreeGrafter"/>
</dbReference>
<dbReference type="InterPro" id="IPR032800">
    <property type="entry name" value="TRP_N"/>
</dbReference>
<reference evidence="12" key="1">
    <citation type="journal article" date="2015" name="PLoS Genet.">
        <title>The dynamic genome and transcriptome of the human fungal pathogen Blastomyces and close relative Emmonsia.</title>
        <authorList>
            <person name="Munoz J.F."/>
            <person name="Gauthier G.M."/>
            <person name="Desjardins C.A."/>
            <person name="Gallo J.E."/>
            <person name="Holder J."/>
            <person name="Sullivan T.D."/>
            <person name="Marty A.J."/>
            <person name="Carmen J.C."/>
            <person name="Chen Z."/>
            <person name="Ding L."/>
            <person name="Gujja S."/>
            <person name="Magrini V."/>
            <person name="Misas E."/>
            <person name="Mitreva M."/>
            <person name="Priest M."/>
            <person name="Saif S."/>
            <person name="Whiston E.A."/>
            <person name="Young S."/>
            <person name="Zeng Q."/>
            <person name="Goldman W.E."/>
            <person name="Mardis E.R."/>
            <person name="Taylor J.W."/>
            <person name="McEwen J.G."/>
            <person name="Clay O.K."/>
            <person name="Klein B.S."/>
            <person name="Cuomo C.A."/>
        </authorList>
    </citation>
    <scope>NUCLEOTIDE SEQUENCE [LARGE SCALE GENOMIC DNA]</scope>
    <source>
        <strain evidence="12">UAMH 139</strain>
    </source>
</reference>
<evidence type="ECO:0000256" key="4">
    <source>
        <dbReference type="ARBA" id="ARBA00022729"/>
    </source>
</evidence>
<evidence type="ECO:0000256" key="2">
    <source>
        <dbReference type="ARBA" id="ARBA00010642"/>
    </source>
</evidence>
<feature type="transmembrane region" description="Helical" evidence="8">
    <location>
        <begin position="317"/>
        <end position="341"/>
    </location>
</feature>
<dbReference type="InterPro" id="IPR010308">
    <property type="entry name" value="TRP_C"/>
</dbReference>
<protein>
    <recommendedName>
        <fullName evidence="13">ML-like domain-containing protein</fullName>
    </recommendedName>
</protein>
<feature type="transmembrane region" description="Helical" evidence="8">
    <location>
        <begin position="347"/>
        <end position="373"/>
    </location>
</feature>
<evidence type="ECO:0000256" key="7">
    <source>
        <dbReference type="SAM" id="MobiDB-lite"/>
    </source>
</evidence>
<evidence type="ECO:0000313" key="12">
    <source>
        <dbReference type="Proteomes" id="UP000053573"/>
    </source>
</evidence>
<dbReference type="Proteomes" id="UP000053573">
    <property type="component" value="Unassembled WGS sequence"/>
</dbReference>
<evidence type="ECO:0000259" key="9">
    <source>
        <dbReference type="Pfam" id="PF06011"/>
    </source>
</evidence>
<evidence type="ECO:0000313" key="11">
    <source>
        <dbReference type="EMBL" id="KLJ10658.1"/>
    </source>
</evidence>
<evidence type="ECO:0000256" key="5">
    <source>
        <dbReference type="ARBA" id="ARBA00022989"/>
    </source>
</evidence>
<feature type="transmembrane region" description="Helical" evidence="8">
    <location>
        <begin position="76"/>
        <end position="101"/>
    </location>
</feature>
<keyword evidence="3 8" id="KW-0812">Transmembrane</keyword>
<evidence type="ECO:0000256" key="1">
    <source>
        <dbReference type="ARBA" id="ARBA00004141"/>
    </source>
</evidence>
<feature type="transmembrane region" description="Helical" evidence="8">
    <location>
        <begin position="552"/>
        <end position="578"/>
    </location>
</feature>
<comment type="subcellular location">
    <subcellularLocation>
        <location evidence="1">Membrane</location>
        <topology evidence="1">Multi-pass membrane protein</topology>
    </subcellularLocation>
</comment>
<dbReference type="AlphaFoldDB" id="A0A0H1BHR0"/>
<evidence type="ECO:0000256" key="8">
    <source>
        <dbReference type="SAM" id="Phobius"/>
    </source>
</evidence>
<comment type="caution">
    <text evidence="11">The sequence shown here is derived from an EMBL/GenBank/DDBJ whole genome shotgun (WGS) entry which is preliminary data.</text>
</comment>
<keyword evidence="12" id="KW-1185">Reference proteome</keyword>
<feature type="transmembrane region" description="Helical" evidence="8">
    <location>
        <begin position="490"/>
        <end position="510"/>
    </location>
</feature>
<sequence length="790" mass="87338">MPSINSLCPLNASIPIKANIVIPLSESDISVIPAIAFKIPDFEGTAVLRLFANSSQSEIGCYSAASTNGITLGQPLAVSSILALFLVLGILSSTSLAIYGIDPASTRAHYAHSPSAFVSFSILHHIYFTGALAMNWPSVLVAFWSNFAWFSGMLYNETMQASIDQITGTERADTNWTGPQLAGVADETDGVGFNISKIYNQDASLETNDLTKLQKRFEFLLAKRESPHPTTGPTWHGTALKPGLPLPGDNRGFAGTLALAKISAPKAFLTGLLWFLILVMTVASVITFTNAIFAGYCKLNPTKSERFAYFRNNWTTFLASAVLRATFIGFFMITSLALFQLSLGGPATVIGICSIVFLLFFAGMCLMIGYVLFSHTKTGRSTFKPDQLVVIRTRIFGCVPCYRVCRRSRVRDERLKIFVSVPWWRKTCEHNPTSPHASQHPPIHEDGRFLRRFGWLSARFRQSRWWFSVPWVGYEFIRACFVGAGSNNPLAQVFGLLAVECIALLCIGWFRPFESTRINALMVYLLGISKVSTLALSSLFDPRFNLGRITATIVGFAIIIIQGLLTICLLIYIVTGLFSSHLSLTRFREEQSRNDVSDLVPFSQIRKSYMTHIERASRRSAQPRPLKPSGDTEILRKPSFHVYSVQRCPKIEDESEGISGVCHSDARSSLAFTCNSPESLTLPHHRTSYFSILSQRSSPSSCPYRGHGGDSGTPCDESTLCSPTPRGLAEANQKEVSLPLQEELAADPRWQMACYGSDFRAISCTPFPRSLTPRSRNVSPEHISLKWNNG</sequence>
<dbReference type="PANTHER" id="PTHR31145:SF7">
    <property type="entry name" value="TRP-LIKE ION CHANNEL"/>
    <property type="match status" value="1"/>
</dbReference>
<evidence type="ECO:0000256" key="6">
    <source>
        <dbReference type="ARBA" id="ARBA00023136"/>
    </source>
</evidence>
<dbReference type="GO" id="GO:0009272">
    <property type="term" value="P:fungal-type cell wall biogenesis"/>
    <property type="evidence" value="ECO:0007669"/>
    <property type="project" value="TreeGrafter"/>
</dbReference>
<feature type="domain" description="ML-like" evidence="10">
    <location>
        <begin position="4"/>
        <end position="71"/>
    </location>
</feature>
<dbReference type="Pfam" id="PF14558">
    <property type="entry name" value="TRP_N"/>
    <property type="match status" value="1"/>
</dbReference>
<feature type="region of interest" description="Disordered" evidence="7">
    <location>
        <begin position="701"/>
        <end position="720"/>
    </location>
</feature>
<feature type="transmembrane region" description="Helical" evidence="8">
    <location>
        <begin position="272"/>
        <end position="296"/>
    </location>
</feature>
<keyword evidence="5 8" id="KW-1133">Transmembrane helix</keyword>
<feature type="transmembrane region" description="Helical" evidence="8">
    <location>
        <begin position="522"/>
        <end position="540"/>
    </location>
</feature>
<keyword evidence="6 8" id="KW-0472">Membrane</keyword>
<keyword evidence="4" id="KW-0732">Signal</keyword>
<name>A0A0H1BHR0_9EURO</name>
<dbReference type="Pfam" id="PF06011">
    <property type="entry name" value="TRP"/>
    <property type="match status" value="1"/>
</dbReference>
<evidence type="ECO:0008006" key="13">
    <source>
        <dbReference type="Google" id="ProtNLM"/>
    </source>
</evidence>
<dbReference type="PANTHER" id="PTHR31145">
    <property type="entry name" value="INTEGRAL MEMBRANE PROTEIN (AFU_ORTHOLOGUE AFUA_7G01610)"/>
    <property type="match status" value="1"/>
</dbReference>
<comment type="similarity">
    <text evidence="2">Belongs to the transient receptor potential (TRP) ion channel family.</text>
</comment>
<dbReference type="InterPro" id="IPR040241">
    <property type="entry name" value="TRP_Flc/Pkd2-like"/>
</dbReference>
<dbReference type="OrthoDB" id="5377623at2759"/>
<evidence type="ECO:0000256" key="3">
    <source>
        <dbReference type="ARBA" id="ARBA00022692"/>
    </source>
</evidence>
<dbReference type="STRING" id="2060906.A0A0H1BHR0"/>
<proteinExistence type="inferred from homology"/>
<dbReference type="EMBL" id="LDEV01001932">
    <property type="protein sequence ID" value="KLJ10658.1"/>
    <property type="molecule type" value="Genomic_DNA"/>
</dbReference>
<feature type="transmembrane region" description="Helical" evidence="8">
    <location>
        <begin position="122"/>
        <end position="144"/>
    </location>
</feature>
<dbReference type="GO" id="GO:0016020">
    <property type="term" value="C:membrane"/>
    <property type="evidence" value="ECO:0007669"/>
    <property type="project" value="UniProtKB-SubCell"/>
</dbReference>
<accession>A0A0H1BHR0</accession>
<gene>
    <name evidence="11" type="ORF">EMPG_13965</name>
</gene>
<organism evidence="11 12">
    <name type="scientific">Blastomyces silverae</name>
    <dbReference type="NCBI Taxonomy" id="2060906"/>
    <lineage>
        <taxon>Eukaryota</taxon>
        <taxon>Fungi</taxon>
        <taxon>Dikarya</taxon>
        <taxon>Ascomycota</taxon>
        <taxon>Pezizomycotina</taxon>
        <taxon>Eurotiomycetes</taxon>
        <taxon>Eurotiomycetidae</taxon>
        <taxon>Onygenales</taxon>
        <taxon>Ajellomycetaceae</taxon>
        <taxon>Blastomyces</taxon>
    </lineage>
</organism>